<name>A0A1I8B0N3_MELHA</name>
<dbReference type="AlphaFoldDB" id="A0A1I8B0N3"/>
<proteinExistence type="predicted"/>
<protein>
    <submittedName>
        <fullName evidence="3">Uncharacterized protein</fullName>
    </submittedName>
</protein>
<evidence type="ECO:0000256" key="1">
    <source>
        <dbReference type="SAM" id="MobiDB-lite"/>
    </source>
</evidence>
<dbReference type="Proteomes" id="UP000095281">
    <property type="component" value="Unplaced"/>
</dbReference>
<accession>A0A1I8B0N3</accession>
<keyword evidence="2" id="KW-1185">Reference proteome</keyword>
<organism evidence="2 3">
    <name type="scientific">Meloidogyne hapla</name>
    <name type="common">Root-knot nematode worm</name>
    <dbReference type="NCBI Taxonomy" id="6305"/>
    <lineage>
        <taxon>Eukaryota</taxon>
        <taxon>Metazoa</taxon>
        <taxon>Ecdysozoa</taxon>
        <taxon>Nematoda</taxon>
        <taxon>Chromadorea</taxon>
        <taxon>Rhabditida</taxon>
        <taxon>Tylenchina</taxon>
        <taxon>Tylenchomorpha</taxon>
        <taxon>Tylenchoidea</taxon>
        <taxon>Meloidogynidae</taxon>
        <taxon>Meloidogyninae</taxon>
        <taxon>Meloidogyne</taxon>
    </lineage>
</organism>
<dbReference type="WBParaSite" id="MhA1_Contig1191.frz3.gene4">
    <property type="protein sequence ID" value="MhA1_Contig1191.frz3.gene4"/>
    <property type="gene ID" value="MhA1_Contig1191.frz3.gene4"/>
</dbReference>
<evidence type="ECO:0000313" key="3">
    <source>
        <dbReference type="WBParaSite" id="MhA1_Contig1191.frz3.gene4"/>
    </source>
</evidence>
<sequence length="216" mass="24494">MAGKRTRHDAGFPSPASSDLIDNQIMEQLKLAATIDLSAILADENISPGIKAILQQQHAANCALFKFLTMQQQTEDPAEKKERERSVVIIGIKESPSDVPSERHKNDVAMVTGLFDQLGIEPTPVVYRLGRQSDPARKGPRLIKAILPAKFFQFMVLGAWKRCRTDIRKQHGYENMLIRPSLTLEQRMKEREERKFRDKTPDKKKLFPRTSSLLSG</sequence>
<evidence type="ECO:0000313" key="2">
    <source>
        <dbReference type="Proteomes" id="UP000095281"/>
    </source>
</evidence>
<feature type="region of interest" description="Disordered" evidence="1">
    <location>
        <begin position="190"/>
        <end position="216"/>
    </location>
</feature>
<reference evidence="3" key="1">
    <citation type="submission" date="2016-11" db="UniProtKB">
        <authorList>
            <consortium name="WormBaseParasite"/>
        </authorList>
    </citation>
    <scope>IDENTIFICATION</scope>
</reference>
<feature type="compositionally biased region" description="Basic and acidic residues" evidence="1">
    <location>
        <begin position="190"/>
        <end position="205"/>
    </location>
</feature>